<dbReference type="PANTHER" id="PTHR30040:SF2">
    <property type="entry name" value="FAD:PROTEIN FMN TRANSFERASE"/>
    <property type="match status" value="1"/>
</dbReference>
<comment type="similarity">
    <text evidence="10">Belongs to the ApbE family.</text>
</comment>
<dbReference type="Pfam" id="PF02424">
    <property type="entry name" value="ApbE"/>
    <property type="match status" value="1"/>
</dbReference>
<evidence type="ECO:0000256" key="10">
    <source>
        <dbReference type="PIRNR" id="PIRNR006268"/>
    </source>
</evidence>
<evidence type="ECO:0000256" key="9">
    <source>
        <dbReference type="ARBA" id="ARBA00048540"/>
    </source>
</evidence>
<dbReference type="EMBL" id="CP002293">
    <property type="protein sequence ID" value="ADP75166.1"/>
    <property type="molecule type" value="Genomic_DNA"/>
</dbReference>
<dbReference type="GO" id="GO:0046872">
    <property type="term" value="F:metal ion binding"/>
    <property type="evidence" value="ECO:0007669"/>
    <property type="project" value="UniProtKB-UniRule"/>
</dbReference>
<dbReference type="PIRSF" id="PIRSF006268">
    <property type="entry name" value="ApbE"/>
    <property type="match status" value="1"/>
</dbReference>
<evidence type="ECO:0000256" key="2">
    <source>
        <dbReference type="ARBA" id="ARBA00016337"/>
    </source>
</evidence>
<dbReference type="SUPFAM" id="SSF143631">
    <property type="entry name" value="ApbE-like"/>
    <property type="match status" value="1"/>
</dbReference>
<dbReference type="Gene3D" id="3.10.520.10">
    <property type="entry name" value="ApbE-like domains"/>
    <property type="match status" value="1"/>
</dbReference>
<evidence type="ECO:0000256" key="1">
    <source>
        <dbReference type="ARBA" id="ARBA00011955"/>
    </source>
</evidence>
<keyword evidence="4 10" id="KW-0808">Transferase</keyword>
<protein>
    <recommendedName>
        <fullName evidence="2 10">FAD:protein FMN transferase</fullName>
        <ecNumber evidence="1 10">2.7.1.180</ecNumber>
    </recommendedName>
    <alternativeName>
        <fullName evidence="8 10">Flavin transferase</fullName>
    </alternativeName>
</protein>
<dbReference type="PANTHER" id="PTHR30040">
    <property type="entry name" value="THIAMINE BIOSYNTHESIS LIPOPROTEIN APBE"/>
    <property type="match status" value="1"/>
</dbReference>
<evidence type="ECO:0000256" key="7">
    <source>
        <dbReference type="ARBA" id="ARBA00022842"/>
    </source>
</evidence>
<organism evidence="12">
    <name type="scientific">Geobacillus sp. (strain Y4.1MC1)</name>
    <dbReference type="NCBI Taxonomy" id="581103"/>
    <lineage>
        <taxon>Bacteria</taxon>
        <taxon>Bacillati</taxon>
        <taxon>Bacillota</taxon>
        <taxon>Bacilli</taxon>
        <taxon>Bacillales</taxon>
        <taxon>Anoxybacillaceae</taxon>
        <taxon>Geobacillus</taxon>
    </lineage>
</organism>
<comment type="cofactor">
    <cofactor evidence="11">
        <name>Mg(2+)</name>
        <dbReference type="ChEBI" id="CHEBI:18420"/>
    </cofactor>
    <cofactor evidence="11">
        <name>Mn(2+)</name>
        <dbReference type="ChEBI" id="CHEBI:29035"/>
    </cofactor>
    <text evidence="11">Magnesium. Can also use manganese.</text>
</comment>
<evidence type="ECO:0000256" key="5">
    <source>
        <dbReference type="ARBA" id="ARBA00022723"/>
    </source>
</evidence>
<dbReference type="InterPro" id="IPR003374">
    <property type="entry name" value="ApbE-like_sf"/>
</dbReference>
<name>A0A7U3YG58_GEOS0</name>
<gene>
    <name evidence="12" type="ORF">GY4MC1_2455</name>
</gene>
<dbReference type="EC" id="2.7.1.180" evidence="1 10"/>
<feature type="binding site" evidence="11">
    <location>
        <position position="151"/>
    </location>
    <ligand>
        <name>Mg(2+)</name>
        <dbReference type="ChEBI" id="CHEBI:18420"/>
    </ligand>
</feature>
<dbReference type="InterPro" id="IPR024932">
    <property type="entry name" value="ApbE"/>
</dbReference>
<proteinExistence type="inferred from homology"/>
<evidence type="ECO:0000256" key="3">
    <source>
        <dbReference type="ARBA" id="ARBA00022630"/>
    </source>
</evidence>
<keyword evidence="5 10" id="KW-0479">Metal-binding</keyword>
<accession>A0A7U3YG58</accession>
<keyword evidence="3 10" id="KW-0285">Flavoprotein</keyword>
<evidence type="ECO:0000256" key="11">
    <source>
        <dbReference type="PIRSR" id="PIRSR006268-2"/>
    </source>
</evidence>
<dbReference type="AlphaFoldDB" id="A0A7U3YG58"/>
<keyword evidence="12" id="KW-0449">Lipoprotein</keyword>
<keyword evidence="6 10" id="KW-0274">FAD</keyword>
<dbReference type="KEGG" id="gmc:GY4MC1_2455"/>
<evidence type="ECO:0000313" key="12">
    <source>
        <dbReference type="EMBL" id="ADP75166.1"/>
    </source>
</evidence>
<evidence type="ECO:0000256" key="6">
    <source>
        <dbReference type="ARBA" id="ARBA00022827"/>
    </source>
</evidence>
<reference evidence="12" key="1">
    <citation type="submission" date="2010-10" db="EMBL/GenBank/DDBJ databases">
        <title>Complete sequence of chromosome of Geobacillus sp. Y4.1MC1.</title>
        <authorList>
            <consortium name="US DOE Joint Genome Institute"/>
            <person name="Lucas S."/>
            <person name="Copeland A."/>
            <person name="Lapidus A."/>
            <person name="Cheng J.-F."/>
            <person name="Bruce D."/>
            <person name="Goodwin L."/>
            <person name="Pitluck S."/>
            <person name="Chertkov O."/>
            <person name="Zhang X."/>
            <person name="Detter J.C."/>
            <person name="Han C."/>
            <person name="Tapia R."/>
            <person name="Land M."/>
            <person name="Hauser L."/>
            <person name="Jeffries C."/>
            <person name="Kyrpides N."/>
            <person name="Ivanova N."/>
            <person name="Ovchinnikova G."/>
            <person name="Brumm P."/>
            <person name="Mead D."/>
            <person name="Woyke T."/>
        </authorList>
    </citation>
    <scope>NUCLEOTIDE SEQUENCE [LARGE SCALE GENOMIC DNA]</scope>
    <source>
        <strain evidence="12">Y4.1MC1</strain>
    </source>
</reference>
<evidence type="ECO:0000256" key="8">
    <source>
        <dbReference type="ARBA" id="ARBA00031306"/>
    </source>
</evidence>
<sequence>MNEKQSLIFNGMGTTIKAEVMACKPSLDWKELIQTWFATFESICSRFRRDSELTKLNQSPVSKLIPIHPVLYDVLQLAFQYAMKTEFYFNPFVGTILKNMGYEQPFQKRRAFHEYKENENGYRVPSNKSLSFFPDQKAVMKHINEEIDLGGIGKGWSVDKAYRLLRDQGVHQGVIDAGGDMVIWGDSSRKIGVANPFAENEDIAQFVISAGAVATSNILYRSWNIKGRTFHHIINGQTGKNPESDVVQATVLASHVSEAEVIAKILCMLPAQEGIQWLKKHFPKAACIIVNKNGQLLITPSISRYVERLVI</sequence>
<evidence type="ECO:0000256" key="4">
    <source>
        <dbReference type="ARBA" id="ARBA00022679"/>
    </source>
</evidence>
<comment type="catalytic activity">
    <reaction evidence="9 10">
        <text>L-threonyl-[protein] + FAD = FMN-L-threonyl-[protein] + AMP + H(+)</text>
        <dbReference type="Rhea" id="RHEA:36847"/>
        <dbReference type="Rhea" id="RHEA-COMP:11060"/>
        <dbReference type="Rhea" id="RHEA-COMP:11061"/>
        <dbReference type="ChEBI" id="CHEBI:15378"/>
        <dbReference type="ChEBI" id="CHEBI:30013"/>
        <dbReference type="ChEBI" id="CHEBI:57692"/>
        <dbReference type="ChEBI" id="CHEBI:74257"/>
        <dbReference type="ChEBI" id="CHEBI:456215"/>
        <dbReference type="EC" id="2.7.1.180"/>
    </reaction>
</comment>
<keyword evidence="7 10" id="KW-0460">Magnesium</keyword>
<dbReference type="GO" id="GO:0016740">
    <property type="term" value="F:transferase activity"/>
    <property type="evidence" value="ECO:0007669"/>
    <property type="project" value="UniProtKB-UniRule"/>
</dbReference>